<protein>
    <submittedName>
        <fullName evidence="6">Cell wall peptidase m23b</fullName>
        <ecNumber evidence="6">3.4.24.-</ecNumber>
    </submittedName>
</protein>
<feature type="domain" description="G5" evidence="4">
    <location>
        <begin position="236"/>
        <end position="317"/>
    </location>
</feature>
<dbReference type="InterPro" id="IPR016047">
    <property type="entry name" value="M23ase_b-sheet_dom"/>
</dbReference>
<feature type="transmembrane region" description="Helical" evidence="3">
    <location>
        <begin position="63"/>
        <end position="86"/>
    </location>
</feature>
<dbReference type="EMBL" id="CP045875">
    <property type="protein sequence ID" value="QGG47067.1"/>
    <property type="molecule type" value="Genomic_DNA"/>
</dbReference>
<accession>A0A5Q2MX63</accession>
<evidence type="ECO:0000259" key="5">
    <source>
        <dbReference type="PROSITE" id="PS51782"/>
    </source>
</evidence>
<dbReference type="PANTHER" id="PTHR21666">
    <property type="entry name" value="PEPTIDASE-RELATED"/>
    <property type="match status" value="1"/>
</dbReference>
<keyword evidence="7" id="KW-1185">Reference proteome</keyword>
<dbReference type="InterPro" id="IPR011098">
    <property type="entry name" value="G5_dom"/>
</dbReference>
<dbReference type="RefSeq" id="WP_153724521.1">
    <property type="nucleotide sequence ID" value="NZ_CP045875.1"/>
</dbReference>
<keyword evidence="3" id="KW-0472">Membrane</keyword>
<dbReference type="PROSITE" id="PS51782">
    <property type="entry name" value="LYSM"/>
    <property type="match status" value="1"/>
</dbReference>
<feature type="domain" description="LysM" evidence="5">
    <location>
        <begin position="185"/>
        <end position="230"/>
    </location>
</feature>
<dbReference type="SUPFAM" id="SSF54106">
    <property type="entry name" value="LysM domain"/>
    <property type="match status" value="1"/>
</dbReference>
<keyword evidence="1" id="KW-0732">Signal</keyword>
<dbReference type="Pfam" id="PF01551">
    <property type="entry name" value="Peptidase_M23"/>
    <property type="match status" value="1"/>
</dbReference>
<dbReference type="EC" id="3.4.24.-" evidence="6"/>
<feature type="compositionally biased region" description="Basic residues" evidence="2">
    <location>
        <begin position="1"/>
        <end position="12"/>
    </location>
</feature>
<dbReference type="CDD" id="cd00118">
    <property type="entry name" value="LysM"/>
    <property type="match status" value="1"/>
</dbReference>
<dbReference type="InterPro" id="IPR018392">
    <property type="entry name" value="LysM"/>
</dbReference>
<keyword evidence="6" id="KW-0378">Hydrolase</keyword>
<dbReference type="InterPro" id="IPR050570">
    <property type="entry name" value="Cell_wall_metabolism_enzyme"/>
</dbReference>
<dbReference type="SMART" id="SM01208">
    <property type="entry name" value="G5"/>
    <property type="match status" value="1"/>
</dbReference>
<name>A0A5Q2MX63_9FIRM</name>
<dbReference type="Gene3D" id="3.10.350.10">
    <property type="entry name" value="LysM domain"/>
    <property type="match status" value="1"/>
</dbReference>
<keyword evidence="3" id="KW-1133">Transmembrane helix</keyword>
<dbReference type="SMART" id="SM00257">
    <property type="entry name" value="LysM"/>
    <property type="match status" value="1"/>
</dbReference>
<evidence type="ECO:0000256" key="1">
    <source>
        <dbReference type="ARBA" id="ARBA00022729"/>
    </source>
</evidence>
<dbReference type="Proteomes" id="UP000366051">
    <property type="component" value="Chromosome"/>
</dbReference>
<evidence type="ECO:0000256" key="2">
    <source>
        <dbReference type="SAM" id="MobiDB-lite"/>
    </source>
</evidence>
<reference evidence="7" key="1">
    <citation type="submission" date="2019-11" db="EMBL/GenBank/DDBJ databases">
        <title>Genome sequence of Heliorestis convoluta strain HH, an alkaliphilic and minimalistic phototrophic bacterium from a soda lake in Egypt.</title>
        <authorList>
            <person name="Dewey E.D."/>
            <person name="Stokes L.M."/>
            <person name="Burchell B.M."/>
            <person name="Shaffer K.N."/>
            <person name="Huntington A.M."/>
            <person name="Baker J.M."/>
            <person name="Nadendla S."/>
            <person name="Giglio M.G."/>
            <person name="Touchman J.W."/>
            <person name="Blankenship R.E."/>
            <person name="Madigan M.T."/>
            <person name="Sattley W.M."/>
        </authorList>
    </citation>
    <scope>NUCLEOTIDE SEQUENCE [LARGE SCALE GENOMIC DNA]</scope>
    <source>
        <strain evidence="7">HH</strain>
    </source>
</reference>
<dbReference type="SUPFAM" id="SSF51261">
    <property type="entry name" value="Duplicated hybrid motif"/>
    <property type="match status" value="1"/>
</dbReference>
<dbReference type="InterPro" id="IPR011055">
    <property type="entry name" value="Dup_hybrid_motif"/>
</dbReference>
<feature type="region of interest" description="Disordered" evidence="2">
    <location>
        <begin position="1"/>
        <end position="23"/>
    </location>
</feature>
<dbReference type="Gene3D" id="2.70.70.10">
    <property type="entry name" value="Glucose Permease (Domain IIA)"/>
    <property type="match status" value="1"/>
</dbReference>
<dbReference type="PROSITE" id="PS51109">
    <property type="entry name" value="G5"/>
    <property type="match status" value="1"/>
</dbReference>
<dbReference type="PANTHER" id="PTHR21666:SF270">
    <property type="entry name" value="MUREIN HYDROLASE ACTIVATOR ENVC"/>
    <property type="match status" value="1"/>
</dbReference>
<dbReference type="GO" id="GO:0004222">
    <property type="term" value="F:metalloendopeptidase activity"/>
    <property type="evidence" value="ECO:0007669"/>
    <property type="project" value="TreeGrafter"/>
</dbReference>
<evidence type="ECO:0000313" key="7">
    <source>
        <dbReference type="Proteomes" id="UP000366051"/>
    </source>
</evidence>
<dbReference type="KEGG" id="hcv:FTV88_0915"/>
<dbReference type="OrthoDB" id="9814460at2"/>
<dbReference type="Gene3D" id="2.20.230.10">
    <property type="entry name" value="Resuscitation-promoting factor rpfb"/>
    <property type="match status" value="1"/>
</dbReference>
<dbReference type="Pfam" id="PF01476">
    <property type="entry name" value="LysM"/>
    <property type="match status" value="1"/>
</dbReference>
<dbReference type="Pfam" id="PF07501">
    <property type="entry name" value="G5"/>
    <property type="match status" value="1"/>
</dbReference>
<keyword evidence="3" id="KW-0812">Transmembrane</keyword>
<dbReference type="CDD" id="cd12797">
    <property type="entry name" value="M23_peptidase"/>
    <property type="match status" value="1"/>
</dbReference>
<evidence type="ECO:0000259" key="4">
    <source>
        <dbReference type="PROSITE" id="PS51109"/>
    </source>
</evidence>
<evidence type="ECO:0000256" key="3">
    <source>
        <dbReference type="SAM" id="Phobius"/>
    </source>
</evidence>
<dbReference type="AlphaFoldDB" id="A0A5Q2MX63"/>
<organism evidence="6 7">
    <name type="scientific">Heliorestis convoluta</name>
    <dbReference type="NCBI Taxonomy" id="356322"/>
    <lineage>
        <taxon>Bacteria</taxon>
        <taxon>Bacillati</taxon>
        <taxon>Bacillota</taxon>
        <taxon>Clostridia</taxon>
        <taxon>Eubacteriales</taxon>
        <taxon>Heliobacteriaceae</taxon>
        <taxon>Heliorestis</taxon>
    </lineage>
</organism>
<gene>
    <name evidence="6" type="ORF">FTV88_0915</name>
</gene>
<evidence type="ECO:0000313" key="6">
    <source>
        <dbReference type="EMBL" id="QGG47067.1"/>
    </source>
</evidence>
<dbReference type="InterPro" id="IPR036779">
    <property type="entry name" value="LysM_dom_sf"/>
</dbReference>
<proteinExistence type="predicted"/>
<sequence length="456" mass="50230">MSRGRERKKAKRKADTQVQSQVKTQVQSRIPTESFNFSALRQKALELKSSLEKIKANKLTLKASAAIAGIAIAGSLFAFSFGAVSLPGSGSVVSASQKEEVQEPACQIFIDGEPLFAVSSTEEADKLIKHIKHYFSYMQATDGMEVVDVQIKEQISYQEVEVAPEDILTYEDALNQLIEGKDEKIRYVVEAGDNLWTIANKHGMNWMELRKANAQLDNENNLKIGDEIYLNRPSYYLTVQSTFKVQAEETIPFKTQVERDNNLRTGTVRVKQEGQRGTKLATYIVSKENDIQIENNLIDEKVLKEPVSRIEVRGNQAVQVASRGSVASYNGGGNGTLSWPTNGRRITSGFGYRGREFHTGIDIDLRTGDPVFAAGNGVVVFAGWNGGYGNLITVDHGNGLQTRYAHLSQIHVSVGQSVSRGNVIGLGGSTGRSYGPHLHFEVRQNGSAQNPRSYLN</sequence>